<dbReference type="AlphaFoldDB" id="A0A4R2RQ81"/>
<evidence type="ECO:0000256" key="4">
    <source>
        <dbReference type="ARBA" id="ARBA00022729"/>
    </source>
</evidence>
<keyword evidence="9" id="KW-0282">Flagellum</keyword>
<evidence type="ECO:0000256" key="7">
    <source>
        <dbReference type="ARBA" id="ARBA00032344"/>
    </source>
</evidence>
<dbReference type="GO" id="GO:0005198">
    <property type="term" value="F:structural molecule activity"/>
    <property type="evidence" value="ECO:0007669"/>
    <property type="project" value="InterPro"/>
</dbReference>
<sequence length="374" mass="37954" precursor="true">MARKIAIAFLVLLLGGAGVARADRIKDLAEVAGVRSNPLVGYGLVVGLSGTGDGNSSLTRQSMRSIISRLGLETEPGELDARNAAAVMVTAELSPFIKPGQQMDITVSTVGKAKSLQGGTLLMTPLMGADGEVYAIAQGNLVVGGFGVRGGDGSSLTVNVPTVGRVPGGGTVERAVSSSFLDAEYLVLNLRRNDFSTAAAVADGVNATFGGDVAVAIDGTSVRVRVPSDPAQRVAFMGLLENIEVAPAEPPAQVIVNARSGTIVIGGNVKVTPAAVTHGSLTVRVNEDFNVDQGATVVNGPGGTVVAPGDPVVTPDTRIDVQQDPARAFVFDPGISLASLVDAINAVGASPADLVAILEALHRAGALRAELIVI</sequence>
<keyword evidence="10" id="KW-1185">Reference proteome</keyword>
<dbReference type="GO" id="GO:0071973">
    <property type="term" value="P:bacterial-type flagellum-dependent cell motility"/>
    <property type="evidence" value="ECO:0007669"/>
    <property type="project" value="InterPro"/>
</dbReference>
<keyword evidence="4 8" id="KW-0732">Signal</keyword>
<evidence type="ECO:0000256" key="6">
    <source>
        <dbReference type="ARBA" id="ARBA00023143"/>
    </source>
</evidence>
<keyword evidence="6 8" id="KW-0975">Bacterial flagellum</keyword>
<dbReference type="RefSeq" id="WP_132951130.1">
    <property type="nucleotide sequence ID" value="NZ_SLXU01000005.1"/>
</dbReference>
<evidence type="ECO:0000313" key="10">
    <source>
        <dbReference type="Proteomes" id="UP000295050"/>
    </source>
</evidence>
<dbReference type="PANTHER" id="PTHR30381:SF0">
    <property type="entry name" value="FLAGELLAR P-RING PROTEIN"/>
    <property type="match status" value="1"/>
</dbReference>
<evidence type="ECO:0000256" key="3">
    <source>
        <dbReference type="ARBA" id="ARBA00019515"/>
    </source>
</evidence>
<comment type="function">
    <text evidence="1 8">Assembles around the rod to form the L-ring and probably protects the motor/basal body from shearing forces during rotation.</text>
</comment>
<dbReference type="Pfam" id="PF02119">
    <property type="entry name" value="FlgI"/>
    <property type="match status" value="1"/>
</dbReference>
<dbReference type="GO" id="GO:0009428">
    <property type="term" value="C:bacterial-type flagellum basal body, distal rod, P ring"/>
    <property type="evidence" value="ECO:0007669"/>
    <property type="project" value="InterPro"/>
</dbReference>
<name>A0A4R2RQ81_9RHOB</name>
<keyword evidence="9" id="KW-0966">Cell projection</keyword>
<accession>A0A4R2RQ81</accession>
<dbReference type="NCBIfam" id="NF003676">
    <property type="entry name" value="PRK05303.1"/>
    <property type="match status" value="1"/>
</dbReference>
<proteinExistence type="inferred from homology"/>
<organism evidence="9 10">
    <name type="scientific">Rhodovulum bhavnagarense</name>
    <dbReference type="NCBI Taxonomy" id="992286"/>
    <lineage>
        <taxon>Bacteria</taxon>
        <taxon>Pseudomonadati</taxon>
        <taxon>Pseudomonadota</taxon>
        <taxon>Alphaproteobacteria</taxon>
        <taxon>Rhodobacterales</taxon>
        <taxon>Paracoccaceae</taxon>
        <taxon>Rhodovulum</taxon>
    </lineage>
</organism>
<evidence type="ECO:0000256" key="1">
    <source>
        <dbReference type="ARBA" id="ARBA00002591"/>
    </source>
</evidence>
<dbReference type="PANTHER" id="PTHR30381">
    <property type="entry name" value="FLAGELLAR P-RING PERIPLASMIC PROTEIN FLGI"/>
    <property type="match status" value="1"/>
</dbReference>
<feature type="signal peptide" evidence="8">
    <location>
        <begin position="1"/>
        <end position="22"/>
    </location>
</feature>
<dbReference type="PRINTS" id="PR01010">
    <property type="entry name" value="FLGPRINGFLGI"/>
</dbReference>
<evidence type="ECO:0000256" key="8">
    <source>
        <dbReference type="HAMAP-Rule" id="MF_00416"/>
    </source>
</evidence>
<gene>
    <name evidence="8" type="primary">flgI</name>
    <name evidence="9" type="ORF">EV663_10563</name>
</gene>
<feature type="chain" id="PRO_5021053493" description="Flagellar P-ring protein" evidence="8">
    <location>
        <begin position="23"/>
        <end position="374"/>
    </location>
</feature>
<dbReference type="InterPro" id="IPR001782">
    <property type="entry name" value="Flag_FlgI"/>
</dbReference>
<dbReference type="Proteomes" id="UP000295050">
    <property type="component" value="Unassembled WGS sequence"/>
</dbReference>
<evidence type="ECO:0000313" key="9">
    <source>
        <dbReference type="EMBL" id="TCP61345.1"/>
    </source>
</evidence>
<protein>
    <recommendedName>
        <fullName evidence="3 8">Flagellar P-ring protein</fullName>
    </recommendedName>
    <alternativeName>
        <fullName evidence="7 8">Basal body P-ring protein</fullName>
    </alternativeName>
</protein>
<dbReference type="EMBL" id="SLXU01000005">
    <property type="protein sequence ID" value="TCP61345.1"/>
    <property type="molecule type" value="Genomic_DNA"/>
</dbReference>
<evidence type="ECO:0000256" key="5">
    <source>
        <dbReference type="ARBA" id="ARBA00022764"/>
    </source>
</evidence>
<dbReference type="GO" id="GO:0030288">
    <property type="term" value="C:outer membrane-bounded periplasmic space"/>
    <property type="evidence" value="ECO:0007669"/>
    <property type="project" value="InterPro"/>
</dbReference>
<dbReference type="OrthoDB" id="9786431at2"/>
<reference evidence="9 10" key="1">
    <citation type="submission" date="2019-03" db="EMBL/GenBank/DDBJ databases">
        <title>Genomic Encyclopedia of Type Strains, Phase IV (KMG-IV): sequencing the most valuable type-strain genomes for metagenomic binning, comparative biology and taxonomic classification.</title>
        <authorList>
            <person name="Goeker M."/>
        </authorList>
    </citation>
    <scope>NUCLEOTIDE SEQUENCE [LARGE SCALE GENOMIC DNA]</scope>
    <source>
        <strain evidence="9 10">DSM 24766</strain>
    </source>
</reference>
<comment type="similarity">
    <text evidence="8">Belongs to the FlgI family.</text>
</comment>
<comment type="caution">
    <text evidence="9">The sequence shown here is derived from an EMBL/GenBank/DDBJ whole genome shotgun (WGS) entry which is preliminary data.</text>
</comment>
<keyword evidence="9" id="KW-0969">Cilium</keyword>
<comment type="subunit">
    <text evidence="8">The basal body constitutes a major portion of the flagellar organelle and consists of four rings (L,P,S, and M) mounted on a central rod.</text>
</comment>
<comment type="subcellular location">
    <subcellularLocation>
        <location evidence="2 8">Bacterial flagellum basal body</location>
    </subcellularLocation>
</comment>
<dbReference type="HAMAP" id="MF_00416">
    <property type="entry name" value="FlgI"/>
    <property type="match status" value="1"/>
</dbReference>
<keyword evidence="5" id="KW-0574">Periplasm</keyword>
<evidence type="ECO:0000256" key="2">
    <source>
        <dbReference type="ARBA" id="ARBA00004117"/>
    </source>
</evidence>